<dbReference type="FunFam" id="1.10.510.10:FF:000571">
    <property type="entry name" value="Maternal embryonic leucine zipper kinase"/>
    <property type="match status" value="1"/>
</dbReference>
<evidence type="ECO:0000313" key="7">
    <source>
        <dbReference type="Proteomes" id="UP000823405"/>
    </source>
</evidence>
<dbReference type="CDD" id="cd14003">
    <property type="entry name" value="STKc_AMPK-like"/>
    <property type="match status" value="1"/>
</dbReference>
<feature type="compositionally biased region" description="Low complexity" evidence="4">
    <location>
        <begin position="523"/>
        <end position="533"/>
    </location>
</feature>
<dbReference type="PANTHER" id="PTHR24346">
    <property type="entry name" value="MAP/MICROTUBULE AFFINITY-REGULATING KINASE"/>
    <property type="match status" value="1"/>
</dbReference>
<sequence>MNTAAPTPTHNTRQDAYTAERISAQEAMKGMRISEPHQTYGASRVDRHLANRAQSVRESSKANSSEEVTPFKLVQTPAPASAATIERRRSKAESIAESPVHGGSTASAAGVGPPTAMTAAVVPPPIEQDQGFHSAPTNEFHNQKAPIPTSPSSPVDNNDSTAQKQQQQQQQPPASGRQSRLSNVSSTKESYRRKYGEIQGYTYIGTIGQGNFGKVLLAENDITGEHVAVKILEKAQFKSEQQRLHATREARLMATLRHPNIVDVKTVMEDDYRILIVMENLTGGELFDYISNKGSLDEKEARRIFQQIVLAINYCHESNVVHRDLKPENILLDSERNVRVADFGFGNNWHKDRHLTTYCGSPFYAAPEMVSGTPYIGPETDVWSLGVILYVLVCGRLPFDASDLPALFAQIKRGNYQKPREGSIDVCSLIHRMLTPQAKSTGLPTYHPNQDISKTMNVATSTPQPQPHPPTVNTNRHSYHPTTTNDYHPYNYNNQQHSQSHQNHQHYHQQQQHPYHHHQMETSPSSSSSSSPSPISPVPDLYDHDEQMSDVSPSMANSPTETMATISPSTPIGPTSRDEALALAAANAAAIASGGLVHPYSYQKRSNTMNASSMTNDEKMTMHHPYKQHNRPHSVHTSNGVVPAPGGETVTITMCPSNDALNDGFDSSSKKKRKTLTKLRQFFRFETAAKC</sequence>
<feature type="region of interest" description="Disordered" evidence="4">
    <location>
        <begin position="51"/>
        <end position="190"/>
    </location>
</feature>
<feature type="compositionally biased region" description="Polar residues" evidence="4">
    <location>
        <begin position="549"/>
        <end position="573"/>
    </location>
</feature>
<proteinExistence type="predicted"/>
<dbReference type="Pfam" id="PF00069">
    <property type="entry name" value="Pkinase"/>
    <property type="match status" value="1"/>
</dbReference>
<evidence type="ECO:0000256" key="3">
    <source>
        <dbReference type="PROSITE-ProRule" id="PRU10141"/>
    </source>
</evidence>
<dbReference type="EMBL" id="JAAAIN010001291">
    <property type="protein sequence ID" value="KAG0304579.1"/>
    <property type="molecule type" value="Genomic_DNA"/>
</dbReference>
<keyword evidence="1 3" id="KW-0547">Nucleotide-binding</keyword>
<comment type="caution">
    <text evidence="6">The sequence shown here is derived from an EMBL/GenBank/DDBJ whole genome shotgun (WGS) entry which is preliminary data.</text>
</comment>
<feature type="binding site" evidence="3">
    <location>
        <position position="230"/>
    </location>
    <ligand>
        <name>ATP</name>
        <dbReference type="ChEBI" id="CHEBI:30616"/>
    </ligand>
</feature>
<feature type="domain" description="Protein kinase" evidence="5">
    <location>
        <begin position="201"/>
        <end position="471"/>
    </location>
</feature>
<feature type="compositionally biased region" description="Polar residues" evidence="4">
    <location>
        <begin position="472"/>
        <end position="486"/>
    </location>
</feature>
<evidence type="ECO:0000256" key="4">
    <source>
        <dbReference type="SAM" id="MobiDB-lite"/>
    </source>
</evidence>
<keyword evidence="6" id="KW-0418">Kinase</keyword>
<dbReference type="GO" id="GO:0005737">
    <property type="term" value="C:cytoplasm"/>
    <property type="evidence" value="ECO:0007669"/>
    <property type="project" value="TreeGrafter"/>
</dbReference>
<dbReference type="InterPro" id="IPR011009">
    <property type="entry name" value="Kinase-like_dom_sf"/>
</dbReference>
<evidence type="ECO:0000256" key="1">
    <source>
        <dbReference type="ARBA" id="ARBA00022741"/>
    </source>
</evidence>
<dbReference type="AlphaFoldDB" id="A0A9P6QYF5"/>
<feature type="compositionally biased region" description="Polar residues" evidence="4">
    <location>
        <begin position="150"/>
        <end position="162"/>
    </location>
</feature>
<gene>
    <name evidence="6" type="primary">NUAK2</name>
    <name evidence="6" type="ORF">BGZ97_001419</name>
</gene>
<dbReference type="PANTHER" id="PTHR24346:SF93">
    <property type="entry name" value="NUAK FAMILY SNF1-LIKE KINASE 1"/>
    <property type="match status" value="1"/>
</dbReference>
<protein>
    <submittedName>
        <fullName evidence="6">NUAK SNF1-like kinase 2</fullName>
    </submittedName>
</protein>
<evidence type="ECO:0000256" key="2">
    <source>
        <dbReference type="ARBA" id="ARBA00022840"/>
    </source>
</evidence>
<dbReference type="Gene3D" id="1.10.510.10">
    <property type="entry name" value="Transferase(Phosphotransferase) domain 1"/>
    <property type="match status" value="1"/>
</dbReference>
<feature type="compositionally biased region" description="Low complexity" evidence="4">
    <location>
        <begin position="487"/>
        <end position="513"/>
    </location>
</feature>
<dbReference type="GO" id="GO:0035556">
    <property type="term" value="P:intracellular signal transduction"/>
    <property type="evidence" value="ECO:0007669"/>
    <property type="project" value="TreeGrafter"/>
</dbReference>
<reference evidence="6" key="1">
    <citation type="journal article" date="2020" name="Fungal Divers.">
        <title>Resolving the Mortierellaceae phylogeny through synthesis of multi-gene phylogenetics and phylogenomics.</title>
        <authorList>
            <person name="Vandepol N."/>
            <person name="Liber J."/>
            <person name="Desiro A."/>
            <person name="Na H."/>
            <person name="Kennedy M."/>
            <person name="Barry K."/>
            <person name="Grigoriev I.V."/>
            <person name="Miller A.N."/>
            <person name="O'Donnell K."/>
            <person name="Stajich J.E."/>
            <person name="Bonito G."/>
        </authorList>
    </citation>
    <scope>NUCLEOTIDE SEQUENCE</scope>
    <source>
        <strain evidence="6">NVP60</strain>
    </source>
</reference>
<dbReference type="PROSITE" id="PS00107">
    <property type="entry name" value="PROTEIN_KINASE_ATP"/>
    <property type="match status" value="1"/>
</dbReference>
<keyword evidence="7" id="KW-1185">Reference proteome</keyword>
<dbReference type="InterPro" id="IPR000719">
    <property type="entry name" value="Prot_kinase_dom"/>
</dbReference>
<name>A0A9P6QYF5_9FUNG</name>
<dbReference type="Proteomes" id="UP000823405">
    <property type="component" value="Unassembled WGS sequence"/>
</dbReference>
<evidence type="ECO:0000313" key="6">
    <source>
        <dbReference type="EMBL" id="KAG0304579.1"/>
    </source>
</evidence>
<keyword evidence="6" id="KW-0808">Transferase</keyword>
<dbReference type="PROSITE" id="PS50011">
    <property type="entry name" value="PROTEIN_KINASE_DOM"/>
    <property type="match status" value="1"/>
</dbReference>
<dbReference type="GO" id="GO:0004674">
    <property type="term" value="F:protein serine/threonine kinase activity"/>
    <property type="evidence" value="ECO:0007669"/>
    <property type="project" value="TreeGrafter"/>
</dbReference>
<feature type="compositionally biased region" description="Basic and acidic residues" evidence="4">
    <location>
        <begin position="85"/>
        <end position="94"/>
    </location>
</feature>
<dbReference type="InterPro" id="IPR008271">
    <property type="entry name" value="Ser/Thr_kinase_AS"/>
</dbReference>
<dbReference type="InterPro" id="IPR017441">
    <property type="entry name" value="Protein_kinase_ATP_BS"/>
</dbReference>
<keyword evidence="2 3" id="KW-0067">ATP-binding</keyword>
<evidence type="ECO:0000259" key="5">
    <source>
        <dbReference type="PROSITE" id="PS50011"/>
    </source>
</evidence>
<feature type="compositionally biased region" description="Polar residues" evidence="4">
    <location>
        <begin position="172"/>
        <end position="188"/>
    </location>
</feature>
<accession>A0A9P6QYF5</accession>
<feature type="region of interest" description="Disordered" evidence="4">
    <location>
        <begin position="457"/>
        <end position="576"/>
    </location>
</feature>
<dbReference type="SUPFAM" id="SSF56112">
    <property type="entry name" value="Protein kinase-like (PK-like)"/>
    <property type="match status" value="1"/>
</dbReference>
<dbReference type="GO" id="GO:0005524">
    <property type="term" value="F:ATP binding"/>
    <property type="evidence" value="ECO:0007669"/>
    <property type="project" value="UniProtKB-UniRule"/>
</dbReference>
<dbReference type="FunFam" id="3.30.200.20:FF:000042">
    <property type="entry name" value="Aurora kinase A"/>
    <property type="match status" value="1"/>
</dbReference>
<organism evidence="6 7">
    <name type="scientific">Linnemannia gamsii</name>
    <dbReference type="NCBI Taxonomy" id="64522"/>
    <lineage>
        <taxon>Eukaryota</taxon>
        <taxon>Fungi</taxon>
        <taxon>Fungi incertae sedis</taxon>
        <taxon>Mucoromycota</taxon>
        <taxon>Mortierellomycotina</taxon>
        <taxon>Mortierellomycetes</taxon>
        <taxon>Mortierellales</taxon>
        <taxon>Mortierellaceae</taxon>
        <taxon>Linnemannia</taxon>
    </lineage>
</organism>
<dbReference type="OrthoDB" id="193931at2759"/>
<dbReference type="SMART" id="SM00220">
    <property type="entry name" value="S_TKc"/>
    <property type="match status" value="1"/>
</dbReference>
<feature type="compositionally biased region" description="Polar residues" evidence="4">
    <location>
        <begin position="52"/>
        <end position="67"/>
    </location>
</feature>
<dbReference type="PROSITE" id="PS00108">
    <property type="entry name" value="PROTEIN_KINASE_ST"/>
    <property type="match status" value="1"/>
</dbReference>
<dbReference type="GO" id="GO:0000226">
    <property type="term" value="P:microtubule cytoskeleton organization"/>
    <property type="evidence" value="ECO:0007669"/>
    <property type="project" value="TreeGrafter"/>
</dbReference>